<protein>
    <submittedName>
        <fullName evidence="1">DNA-damage-inducible protein I</fullName>
    </submittedName>
</protein>
<dbReference type="PANTHER" id="PTHR36572">
    <property type="entry name" value="DNA DAMAGE-INDUCIBLE PROTEIN I-RELATED"/>
    <property type="match status" value="1"/>
</dbReference>
<dbReference type="Gene3D" id="3.30.910.10">
    <property type="entry name" value="DinI-like"/>
    <property type="match status" value="1"/>
</dbReference>
<dbReference type="InterPro" id="IPR036687">
    <property type="entry name" value="DinI-like_sf"/>
</dbReference>
<dbReference type="PANTHER" id="PTHR36572:SF2">
    <property type="entry name" value="DNA DAMAGE-INDUCIBLE PROTEIN I"/>
    <property type="match status" value="1"/>
</dbReference>
<dbReference type="Pfam" id="PF06183">
    <property type="entry name" value="DinI"/>
    <property type="match status" value="1"/>
</dbReference>
<accession>G9Y7W1</accession>
<organism evidence="1 2">
    <name type="scientific">Hafnia alvei ATCC 51873</name>
    <dbReference type="NCBI Taxonomy" id="1002364"/>
    <lineage>
        <taxon>Bacteria</taxon>
        <taxon>Pseudomonadati</taxon>
        <taxon>Pseudomonadota</taxon>
        <taxon>Gammaproteobacteria</taxon>
        <taxon>Enterobacterales</taxon>
        <taxon>Hafniaceae</taxon>
        <taxon>Hafnia</taxon>
    </lineage>
</organism>
<dbReference type="GO" id="GO:0009432">
    <property type="term" value="P:SOS response"/>
    <property type="evidence" value="ECO:0007669"/>
    <property type="project" value="TreeGrafter"/>
</dbReference>
<dbReference type="PATRIC" id="fig|1002364.3.peg.2362"/>
<sequence length="88" mass="10098">MNAEATMRIELTLDKRNKLPEGALEALNHEFSKRVNHIYPDTAVQVRMTNSNTLTVMGGLKADKERIEEVLQETWESADDWFDNGFSE</sequence>
<dbReference type="InterPro" id="IPR010391">
    <property type="entry name" value="DNA_damage-inducible_DinI-like"/>
</dbReference>
<dbReference type="Proteomes" id="UP000005959">
    <property type="component" value="Unassembled WGS sequence"/>
</dbReference>
<gene>
    <name evidence="1" type="ORF">HMPREF0454_02627</name>
</gene>
<evidence type="ECO:0000313" key="2">
    <source>
        <dbReference type="Proteomes" id="UP000005959"/>
    </source>
</evidence>
<dbReference type="EMBL" id="AGCI01000062">
    <property type="protein sequence ID" value="EHM41950.1"/>
    <property type="molecule type" value="Genomic_DNA"/>
</dbReference>
<evidence type="ECO:0000313" key="1">
    <source>
        <dbReference type="EMBL" id="EHM41950.1"/>
    </source>
</evidence>
<dbReference type="AlphaFoldDB" id="G9Y7W1"/>
<proteinExistence type="predicted"/>
<comment type="caution">
    <text evidence="1">The sequence shown here is derived from an EMBL/GenBank/DDBJ whole genome shotgun (WGS) entry which is preliminary data.</text>
</comment>
<reference evidence="1 2" key="1">
    <citation type="submission" date="2011-08" db="EMBL/GenBank/DDBJ databases">
        <authorList>
            <person name="Weinstock G."/>
            <person name="Sodergren E."/>
            <person name="Clifton S."/>
            <person name="Fulton L."/>
            <person name="Fulton B."/>
            <person name="Courtney L."/>
            <person name="Fronick C."/>
            <person name="Harrison M."/>
            <person name="Strong C."/>
            <person name="Farmer C."/>
            <person name="Delahaunty K."/>
            <person name="Markovic C."/>
            <person name="Hall O."/>
            <person name="Minx P."/>
            <person name="Tomlinson C."/>
            <person name="Mitreva M."/>
            <person name="Hou S."/>
            <person name="Chen J."/>
            <person name="Wollam A."/>
            <person name="Pepin K.H."/>
            <person name="Johnson M."/>
            <person name="Bhonagiri V."/>
            <person name="Zhang X."/>
            <person name="Suruliraj S."/>
            <person name="Warren W."/>
            <person name="Chinwalla A."/>
            <person name="Mardis E.R."/>
            <person name="Wilson R.K."/>
        </authorList>
    </citation>
    <scope>NUCLEOTIDE SEQUENCE [LARGE SCALE GENOMIC DNA]</scope>
    <source>
        <strain evidence="1 2">ATCC 51873</strain>
    </source>
</reference>
<name>G9Y7W1_HAFAL</name>
<dbReference type="HOGENOM" id="CLU_139795_1_0_6"/>
<dbReference type="NCBIfam" id="NF007893">
    <property type="entry name" value="PRK10597.1"/>
    <property type="match status" value="1"/>
</dbReference>
<dbReference type="SUPFAM" id="SSF54857">
    <property type="entry name" value="DNA damage-inducible protein DinI"/>
    <property type="match status" value="1"/>
</dbReference>